<dbReference type="GO" id="GO:0016020">
    <property type="term" value="C:membrane"/>
    <property type="evidence" value="ECO:0007669"/>
    <property type="project" value="UniProtKB-SubCell"/>
</dbReference>
<feature type="transmembrane region" description="Helical" evidence="6">
    <location>
        <begin position="15"/>
        <end position="36"/>
    </location>
</feature>
<dbReference type="Proteomes" id="UP000030854">
    <property type="component" value="Unassembled WGS sequence"/>
</dbReference>
<dbReference type="HOGENOM" id="CLU_004495_4_1_1"/>
<dbReference type="PANTHER" id="PTHR45649">
    <property type="entry name" value="AMINO-ACID PERMEASE BAT1"/>
    <property type="match status" value="1"/>
</dbReference>
<dbReference type="PIRSF" id="PIRSF006060">
    <property type="entry name" value="AA_transporter"/>
    <property type="match status" value="1"/>
</dbReference>
<keyword evidence="8" id="KW-1185">Reference proteome</keyword>
<dbReference type="PANTHER" id="PTHR45649:SF9">
    <property type="entry name" value="AMINO-ACID PERMEASE 2"/>
    <property type="match status" value="1"/>
</dbReference>
<gene>
    <name evidence="7" type="ORF">EV44_g0002</name>
</gene>
<keyword evidence="4 6" id="KW-1133">Transmembrane helix</keyword>
<keyword evidence="3 6" id="KW-0812">Transmembrane</keyword>
<evidence type="ECO:0000256" key="5">
    <source>
        <dbReference type="ARBA" id="ARBA00023136"/>
    </source>
</evidence>
<protein>
    <submittedName>
        <fullName evidence="7">Putative amino acid permease</fullName>
    </submittedName>
</protein>
<feature type="transmembrane region" description="Helical" evidence="6">
    <location>
        <begin position="247"/>
        <end position="269"/>
    </location>
</feature>
<evidence type="ECO:0000313" key="7">
    <source>
        <dbReference type="EMBL" id="KHJ36374.1"/>
    </source>
</evidence>
<evidence type="ECO:0000256" key="6">
    <source>
        <dbReference type="SAM" id="Phobius"/>
    </source>
</evidence>
<feature type="transmembrane region" description="Helical" evidence="6">
    <location>
        <begin position="119"/>
        <end position="144"/>
    </location>
</feature>
<evidence type="ECO:0000256" key="3">
    <source>
        <dbReference type="ARBA" id="ARBA00022692"/>
    </source>
</evidence>
<dbReference type="OMA" id="INAVWIT"/>
<feature type="transmembrane region" description="Helical" evidence="6">
    <location>
        <begin position="289"/>
        <end position="308"/>
    </location>
</feature>
<comment type="caution">
    <text evidence="7">The sequence shown here is derived from an EMBL/GenBank/DDBJ whole genome shotgun (WGS) entry which is preliminary data.</text>
</comment>
<feature type="transmembrane region" description="Helical" evidence="6">
    <location>
        <begin position="220"/>
        <end position="240"/>
    </location>
</feature>
<evidence type="ECO:0000256" key="4">
    <source>
        <dbReference type="ARBA" id="ARBA00022989"/>
    </source>
</evidence>
<dbReference type="GO" id="GO:0022857">
    <property type="term" value="F:transmembrane transporter activity"/>
    <property type="evidence" value="ECO:0007669"/>
    <property type="project" value="InterPro"/>
</dbReference>
<keyword evidence="5 6" id="KW-0472">Membrane</keyword>
<dbReference type="InterPro" id="IPR002293">
    <property type="entry name" value="AA/rel_permease1"/>
</dbReference>
<feature type="transmembrane region" description="Helical" evidence="6">
    <location>
        <begin position="174"/>
        <end position="200"/>
    </location>
</feature>
<evidence type="ECO:0000256" key="2">
    <source>
        <dbReference type="ARBA" id="ARBA00022448"/>
    </source>
</evidence>
<evidence type="ECO:0000256" key="1">
    <source>
        <dbReference type="ARBA" id="ARBA00004141"/>
    </source>
</evidence>
<name>A0A0B1PIR5_UNCNE</name>
<dbReference type="AlphaFoldDB" id="A0A0B1PIR5"/>
<organism evidence="7 8">
    <name type="scientific">Uncinula necator</name>
    <name type="common">Grape powdery mildew</name>
    <dbReference type="NCBI Taxonomy" id="52586"/>
    <lineage>
        <taxon>Eukaryota</taxon>
        <taxon>Fungi</taxon>
        <taxon>Dikarya</taxon>
        <taxon>Ascomycota</taxon>
        <taxon>Pezizomycotina</taxon>
        <taxon>Leotiomycetes</taxon>
        <taxon>Erysiphales</taxon>
        <taxon>Erysiphaceae</taxon>
        <taxon>Erysiphe</taxon>
    </lineage>
</organism>
<dbReference type="STRING" id="52586.A0A0B1PIR5"/>
<dbReference type="EMBL" id="JNVN01000043">
    <property type="protein sequence ID" value="KHJ36374.1"/>
    <property type="molecule type" value="Genomic_DNA"/>
</dbReference>
<keyword evidence="2" id="KW-0813">Transport</keyword>
<dbReference type="Pfam" id="PF13520">
    <property type="entry name" value="AA_permease_2"/>
    <property type="match status" value="1"/>
</dbReference>
<feature type="transmembrane region" description="Helical" evidence="6">
    <location>
        <begin position="81"/>
        <end position="99"/>
    </location>
</feature>
<dbReference type="Gene3D" id="1.20.1740.10">
    <property type="entry name" value="Amino acid/polyamine transporter I"/>
    <property type="match status" value="1"/>
</dbReference>
<comment type="subcellular location">
    <subcellularLocation>
        <location evidence="1">Membrane</location>
        <topology evidence="1">Multi-pass membrane protein</topology>
    </subcellularLocation>
</comment>
<proteinExistence type="predicted"/>
<accession>A0A0B1PIR5</accession>
<feature type="transmembrane region" description="Helical" evidence="6">
    <location>
        <begin position="320"/>
        <end position="339"/>
    </location>
</feature>
<sequence>MAQDYNFEITMKMTIAVMAVLVVFCGLVNSLSTYWMEKMTKIYVIFHMCVLLSCAVLLLVKTKDKHTAEYVFTHAESKTGWNPLGFSFLFGFLSVSWTMTDYDATAHIAEEIEDPEVKAPWAIFLAMLFTCLAGFFFNIVLCFCMGDPSEILNSPIMQPVAQIFENRLGRTCGIFYTICGFIILQFVCFTTMQATSRTVFAFSRDKLLPFSQVWLSVNQWTGTPINAVWITVFLCILVNLIGLGSPIAIVGVFNVCIIFIDMSYCIPISCKLYYGKFQPGPWHMGKIGWWVNVWALIWTFFVSTIFLMPTMRPVSAQNMNYAIAYLAFILAFAWVFWIVSGRKYYSGPIDETLGDIITGSYSEKHVEGEQDDKYSNV</sequence>
<evidence type="ECO:0000313" key="8">
    <source>
        <dbReference type="Proteomes" id="UP000030854"/>
    </source>
</evidence>
<reference evidence="7 8" key="1">
    <citation type="journal article" date="2014" name="BMC Genomics">
        <title>Adaptive genomic structural variation in the grape powdery mildew pathogen, Erysiphe necator.</title>
        <authorList>
            <person name="Jones L."/>
            <person name="Riaz S."/>
            <person name="Morales-Cruz A."/>
            <person name="Amrine K.C."/>
            <person name="McGuire B."/>
            <person name="Gubler W.D."/>
            <person name="Walker M.A."/>
            <person name="Cantu D."/>
        </authorList>
    </citation>
    <scope>NUCLEOTIDE SEQUENCE [LARGE SCALE GENOMIC DNA]</scope>
    <source>
        <strain evidence="8">c</strain>
    </source>
</reference>
<feature type="transmembrane region" description="Helical" evidence="6">
    <location>
        <begin position="42"/>
        <end position="60"/>
    </location>
</feature>